<dbReference type="PANTHER" id="PTHR34591:SF23">
    <property type="entry name" value="F-BOX DOMAIN-CONTAINING PROTEIN"/>
    <property type="match status" value="1"/>
</dbReference>
<evidence type="ECO:0000313" key="3">
    <source>
        <dbReference type="Proteomes" id="UP001054889"/>
    </source>
</evidence>
<dbReference type="SUPFAM" id="SSF81383">
    <property type="entry name" value="F-box domain"/>
    <property type="match status" value="1"/>
</dbReference>
<dbReference type="AlphaFoldDB" id="A0AAV5F1E6"/>
<accession>A0AAV5F1E6</accession>
<dbReference type="InterPro" id="IPR001810">
    <property type="entry name" value="F-box_dom"/>
</dbReference>
<evidence type="ECO:0000313" key="2">
    <source>
        <dbReference type="EMBL" id="GJN28676.1"/>
    </source>
</evidence>
<reference evidence="2" key="2">
    <citation type="submission" date="2021-12" db="EMBL/GenBank/DDBJ databases">
        <title>Resequencing data analysis of finger millet.</title>
        <authorList>
            <person name="Hatakeyama M."/>
            <person name="Aluri S."/>
            <person name="Balachadran M.T."/>
            <person name="Sivarajan S.R."/>
            <person name="Poveda L."/>
            <person name="Shimizu-Inatsugi R."/>
            <person name="Schlapbach R."/>
            <person name="Sreeman S.M."/>
            <person name="Shimizu K.K."/>
        </authorList>
    </citation>
    <scope>NUCLEOTIDE SEQUENCE</scope>
</reference>
<dbReference type="Pfam" id="PF00646">
    <property type="entry name" value="F-box"/>
    <property type="match status" value="1"/>
</dbReference>
<gene>
    <name evidence="2" type="primary">gb16831</name>
    <name evidence="2" type="ORF">PR202_gb16831</name>
</gene>
<feature type="domain" description="F-box" evidence="1">
    <location>
        <begin position="3"/>
        <end position="39"/>
    </location>
</feature>
<proteinExistence type="predicted"/>
<dbReference type="Proteomes" id="UP001054889">
    <property type="component" value="Unassembled WGS sequence"/>
</dbReference>
<dbReference type="InterPro" id="IPR036047">
    <property type="entry name" value="F-box-like_dom_sf"/>
</dbReference>
<protein>
    <recommendedName>
        <fullName evidence="1">F-box domain-containing protein</fullName>
    </recommendedName>
</protein>
<comment type="caution">
    <text evidence="2">The sequence shown here is derived from an EMBL/GenBank/DDBJ whole genome shotgun (WGS) entry which is preliminary data.</text>
</comment>
<sequence length="404" mass="45642">MELLPDDLLADVLGRLPPCDLAASRCVRKRWCGVADLLPLRLDGFFCLSVELDRLAHFFARPSTGRRVGGGLDFVDADEFDRPSILDHCNGLLLLPGLVVNPATRRCAPLPPFPDSRCGDDVEVYARRFLAFDPMASPPHYQVVSVPFVLRIEECMSGEEWPLLSYTAHVFSSRKGSSWEERTFVREGEAFGTCAGMLSDWTTNDRHAVYWRGVLYVHCQDYSVMRITLSNDKYQMIKSPAEKKQGVIAYLGKSEKGVYSALLWEDDGLPRFRVWFLSDSCGGHMDWILKSDISIQAVVQNFPYYSERSSGPWIVNYREDGVNQAWEEDESEWDFHSGVILHETKDKAAISVGSDLVFLGFHPYKEIAFFQLSHSTVVSYHLNTLNVQELGLLNVRPIISKSAA</sequence>
<evidence type="ECO:0000259" key="1">
    <source>
        <dbReference type="Pfam" id="PF00646"/>
    </source>
</evidence>
<dbReference type="PANTHER" id="PTHR34591">
    <property type="entry name" value="OS03G0653100 PROTEIN-RELATED"/>
    <property type="match status" value="1"/>
</dbReference>
<reference evidence="2" key="1">
    <citation type="journal article" date="2018" name="DNA Res.">
        <title>Multiple hybrid de novo genome assembly of finger millet, an orphan allotetraploid crop.</title>
        <authorList>
            <person name="Hatakeyama M."/>
            <person name="Aluri S."/>
            <person name="Balachadran M.T."/>
            <person name="Sivarajan S.R."/>
            <person name="Patrignani A."/>
            <person name="Gruter S."/>
            <person name="Poveda L."/>
            <person name="Shimizu-Inatsugi R."/>
            <person name="Baeten J."/>
            <person name="Francoijs K.J."/>
            <person name="Nataraja K.N."/>
            <person name="Reddy Y.A.N."/>
            <person name="Phadnis S."/>
            <person name="Ravikumar R.L."/>
            <person name="Schlapbach R."/>
            <person name="Sreeman S.M."/>
            <person name="Shimizu K.K."/>
        </authorList>
    </citation>
    <scope>NUCLEOTIDE SEQUENCE</scope>
</reference>
<dbReference type="EMBL" id="BQKI01000080">
    <property type="protein sequence ID" value="GJN28676.1"/>
    <property type="molecule type" value="Genomic_DNA"/>
</dbReference>
<name>A0AAV5F1E6_ELECO</name>
<keyword evidence="3" id="KW-1185">Reference proteome</keyword>
<organism evidence="2 3">
    <name type="scientific">Eleusine coracana subsp. coracana</name>
    <dbReference type="NCBI Taxonomy" id="191504"/>
    <lineage>
        <taxon>Eukaryota</taxon>
        <taxon>Viridiplantae</taxon>
        <taxon>Streptophyta</taxon>
        <taxon>Embryophyta</taxon>
        <taxon>Tracheophyta</taxon>
        <taxon>Spermatophyta</taxon>
        <taxon>Magnoliopsida</taxon>
        <taxon>Liliopsida</taxon>
        <taxon>Poales</taxon>
        <taxon>Poaceae</taxon>
        <taxon>PACMAD clade</taxon>
        <taxon>Chloridoideae</taxon>
        <taxon>Cynodonteae</taxon>
        <taxon>Eleusininae</taxon>
        <taxon>Eleusine</taxon>
    </lineage>
</organism>